<dbReference type="PANTHER" id="PTHR10328:SF3">
    <property type="entry name" value="PROTEIN MAX"/>
    <property type="match status" value="1"/>
</dbReference>
<feature type="compositionally biased region" description="Polar residues" evidence="7">
    <location>
        <begin position="41"/>
        <end position="53"/>
    </location>
</feature>
<feature type="compositionally biased region" description="Low complexity" evidence="7">
    <location>
        <begin position="1"/>
        <end position="15"/>
    </location>
</feature>
<feature type="domain" description="BHLH" evidence="8">
    <location>
        <begin position="97"/>
        <end position="149"/>
    </location>
</feature>
<evidence type="ECO:0000256" key="3">
    <source>
        <dbReference type="ARBA" id="ARBA00023159"/>
    </source>
</evidence>
<dbReference type="STRING" id="35722.A0A0B7MZA0"/>
<name>A0A0B7MZA0_9FUNG</name>
<evidence type="ECO:0000256" key="2">
    <source>
        <dbReference type="ARBA" id="ARBA00023125"/>
    </source>
</evidence>
<evidence type="ECO:0000256" key="5">
    <source>
        <dbReference type="ARBA" id="ARBA00023242"/>
    </source>
</evidence>
<feature type="region of interest" description="Disordered" evidence="7">
    <location>
        <begin position="185"/>
        <end position="230"/>
    </location>
</feature>
<evidence type="ECO:0000259" key="8">
    <source>
        <dbReference type="PROSITE" id="PS50888"/>
    </source>
</evidence>
<evidence type="ECO:0000313" key="10">
    <source>
        <dbReference type="Proteomes" id="UP000054107"/>
    </source>
</evidence>
<keyword evidence="2" id="KW-0238">DNA-binding</keyword>
<keyword evidence="3" id="KW-0010">Activator</keyword>
<keyword evidence="1" id="KW-0805">Transcription regulation</keyword>
<dbReference type="PANTHER" id="PTHR10328">
    <property type="entry name" value="PROTEIN MAX MYC-ASSOCIATED FACTOR X"/>
    <property type="match status" value="1"/>
</dbReference>
<dbReference type="Proteomes" id="UP000054107">
    <property type="component" value="Unassembled WGS sequence"/>
</dbReference>
<dbReference type="Pfam" id="PF00010">
    <property type="entry name" value="HLH"/>
    <property type="match status" value="1"/>
</dbReference>
<feature type="coiled-coil region" evidence="6">
    <location>
        <begin position="153"/>
        <end position="180"/>
    </location>
</feature>
<keyword evidence="4" id="KW-0804">Transcription</keyword>
<dbReference type="GO" id="GO:0003700">
    <property type="term" value="F:DNA-binding transcription factor activity"/>
    <property type="evidence" value="ECO:0007669"/>
    <property type="project" value="TreeGrafter"/>
</dbReference>
<dbReference type="GO" id="GO:0090575">
    <property type="term" value="C:RNA polymerase II transcription regulator complex"/>
    <property type="evidence" value="ECO:0007669"/>
    <property type="project" value="TreeGrafter"/>
</dbReference>
<keyword evidence="6" id="KW-0175">Coiled coil</keyword>
<dbReference type="InterPro" id="IPR036638">
    <property type="entry name" value="HLH_DNA-bd_sf"/>
</dbReference>
<feature type="compositionally biased region" description="Low complexity" evidence="7">
    <location>
        <begin position="212"/>
        <end position="225"/>
    </location>
</feature>
<evidence type="ECO:0000256" key="7">
    <source>
        <dbReference type="SAM" id="MobiDB-lite"/>
    </source>
</evidence>
<protein>
    <recommendedName>
        <fullName evidence="8">BHLH domain-containing protein</fullName>
    </recommendedName>
</protein>
<dbReference type="PROSITE" id="PS50888">
    <property type="entry name" value="BHLH"/>
    <property type="match status" value="1"/>
</dbReference>
<keyword evidence="10" id="KW-1185">Reference proteome</keyword>
<feature type="compositionally biased region" description="Low complexity" evidence="7">
    <location>
        <begin position="188"/>
        <end position="204"/>
    </location>
</feature>
<dbReference type="AlphaFoldDB" id="A0A0B7MZA0"/>
<reference evidence="9 10" key="1">
    <citation type="submission" date="2014-09" db="EMBL/GenBank/DDBJ databases">
        <authorList>
            <person name="Ellenberger Sabrina"/>
        </authorList>
    </citation>
    <scope>NUCLEOTIDE SEQUENCE [LARGE SCALE GENOMIC DNA]</scope>
    <source>
        <strain evidence="9 10">CBS 412.66</strain>
    </source>
</reference>
<dbReference type="SUPFAM" id="SSF47459">
    <property type="entry name" value="HLH, helix-loop-helix DNA-binding domain"/>
    <property type="match status" value="1"/>
</dbReference>
<dbReference type="OrthoDB" id="8964853at2759"/>
<sequence length="340" mass="38096">MFQDYPQDIQQQQQQRSIESSPYYDDPYLLFDKFPGDHNSDAVTKNLVKSKSTPLPVEATSDLSKKEEAESQMNVEDIESPDSQNSKSRRMSLNKAERRAEHNAIERARRECLNSKFQQLAEVLPNLHNHRRPSKGQIVEKALDWVKQNMTKEDSYQCQIIQLQNENKRLMNQISIVQDQQQSGGIVSPTASCSSSSTSPATLSQRQIPAHSTPTTIGTPTPSTSASINSKLRNPSCYYSSLPADEMSPIFVNNAIGYGSQYNIVPNLAFKLDDNDSNSSTKDQQQLQMPYSDMPQVFDVNRALAADSGWTSALVPNHSISSDTAQYTYPIGHPMYTSDF</sequence>
<accession>A0A0B7MZA0</accession>
<dbReference type="SMART" id="SM00353">
    <property type="entry name" value="HLH"/>
    <property type="match status" value="1"/>
</dbReference>
<gene>
    <name evidence="9" type="primary">PARPA_05196.1 scaffold 16505</name>
</gene>
<dbReference type="InterPro" id="IPR011598">
    <property type="entry name" value="bHLH_dom"/>
</dbReference>
<organism evidence="9 10">
    <name type="scientific">Parasitella parasitica</name>
    <dbReference type="NCBI Taxonomy" id="35722"/>
    <lineage>
        <taxon>Eukaryota</taxon>
        <taxon>Fungi</taxon>
        <taxon>Fungi incertae sedis</taxon>
        <taxon>Mucoromycota</taxon>
        <taxon>Mucoromycotina</taxon>
        <taxon>Mucoromycetes</taxon>
        <taxon>Mucorales</taxon>
        <taxon>Mucorineae</taxon>
        <taxon>Mucoraceae</taxon>
        <taxon>Parasitella</taxon>
    </lineage>
</organism>
<keyword evidence="5" id="KW-0539">Nucleus</keyword>
<evidence type="ECO:0000256" key="1">
    <source>
        <dbReference type="ARBA" id="ARBA00023015"/>
    </source>
</evidence>
<evidence type="ECO:0000256" key="6">
    <source>
        <dbReference type="SAM" id="Coils"/>
    </source>
</evidence>
<feature type="region of interest" description="Disordered" evidence="7">
    <location>
        <begin position="1"/>
        <end position="101"/>
    </location>
</feature>
<dbReference type="GO" id="GO:0046983">
    <property type="term" value="F:protein dimerization activity"/>
    <property type="evidence" value="ECO:0007669"/>
    <property type="project" value="InterPro"/>
</dbReference>
<dbReference type="GO" id="GO:0045944">
    <property type="term" value="P:positive regulation of transcription by RNA polymerase II"/>
    <property type="evidence" value="ECO:0007669"/>
    <property type="project" value="TreeGrafter"/>
</dbReference>
<evidence type="ECO:0000313" key="9">
    <source>
        <dbReference type="EMBL" id="CEP11371.1"/>
    </source>
</evidence>
<proteinExistence type="predicted"/>
<dbReference type="GO" id="GO:0003677">
    <property type="term" value="F:DNA binding"/>
    <property type="evidence" value="ECO:0007669"/>
    <property type="project" value="UniProtKB-KW"/>
</dbReference>
<evidence type="ECO:0000256" key="4">
    <source>
        <dbReference type="ARBA" id="ARBA00023163"/>
    </source>
</evidence>
<dbReference type="Gene3D" id="4.10.280.10">
    <property type="entry name" value="Helix-loop-helix DNA-binding domain"/>
    <property type="match status" value="1"/>
</dbReference>
<dbReference type="EMBL" id="LN726018">
    <property type="protein sequence ID" value="CEP11371.1"/>
    <property type="molecule type" value="Genomic_DNA"/>
</dbReference>